<evidence type="ECO:0000313" key="15">
    <source>
        <dbReference type="Proteomes" id="UP000254956"/>
    </source>
</evidence>
<dbReference type="GO" id="GO:0008108">
    <property type="term" value="F:UDP-glucose:hexose-1-phosphate uridylyltransferase activity"/>
    <property type="evidence" value="ECO:0007669"/>
    <property type="project" value="UniProtKB-UniRule"/>
</dbReference>
<dbReference type="RefSeq" id="WP_103388504.1">
    <property type="nucleotide sequence ID" value="NZ_BKAV01000022.1"/>
</dbReference>
<evidence type="ECO:0000256" key="3">
    <source>
        <dbReference type="ARBA" id="ARBA00004947"/>
    </source>
</evidence>
<keyword evidence="5 10" id="KW-0963">Cytoplasm</keyword>
<evidence type="ECO:0000256" key="9">
    <source>
        <dbReference type="ARBA" id="ARBA00023277"/>
    </source>
</evidence>
<dbReference type="InterPro" id="IPR000766">
    <property type="entry name" value="GalP_uridyl_Trfase_II"/>
</dbReference>
<evidence type="ECO:0000256" key="2">
    <source>
        <dbReference type="ARBA" id="ARBA00004496"/>
    </source>
</evidence>
<gene>
    <name evidence="10" type="primary">galT</name>
    <name evidence="13" type="synonym">galT1</name>
    <name evidence="14" type="ORF">NCTC12413_00671</name>
    <name evidence="13" type="ORF">SAR03_19250</name>
</gene>
<comment type="catalytic activity">
    <reaction evidence="1 10">
        <text>alpha-D-galactose 1-phosphate + UDP-alpha-D-glucose = alpha-D-glucose 1-phosphate + UDP-alpha-D-galactose</text>
        <dbReference type="Rhea" id="RHEA:13989"/>
        <dbReference type="ChEBI" id="CHEBI:58336"/>
        <dbReference type="ChEBI" id="CHEBI:58601"/>
        <dbReference type="ChEBI" id="CHEBI:58885"/>
        <dbReference type="ChEBI" id="CHEBI:66914"/>
        <dbReference type="EC" id="2.7.7.12"/>
    </reaction>
</comment>
<evidence type="ECO:0000259" key="12">
    <source>
        <dbReference type="Pfam" id="PF02744"/>
    </source>
</evidence>
<dbReference type="PANTHER" id="PTHR39191">
    <property type="entry name" value="GALACTOSE-1-PHOSPHATE URIDYLYLTRANSFERASE"/>
    <property type="match status" value="1"/>
</dbReference>
<accession>A0A380C637</accession>
<dbReference type="AlphaFoldDB" id="A0A380C637"/>
<sequence length="496" mass="57518">MLLSQQLVKRFIDEAVQHGDYEYEDAYYIQNQLLTYLNAEGVTTTEEESNYGQLDANEITQLWITQAIDNELLEDSLYRKEITEANILDLITPKPSQINKIFWEKYQNDHSAATDYFYDISKRNHYVKEDAIAKNINYTVPTEYGELEITINLSKPEKDAKQIAREKAQKTTNYPKCALCMENEGFEGSVTQAARRNHRIIRLQLGQHRWGFQYSPYAYFKEHSIVLSERHEPMNINRETFVNLLDFIDQFPHYFIGSNADIPIVGGSILSHNHYQAGRYTFPMDLAAQQEAFELTPYSAVTSYTLQWPMSVIRLKSKDKAELIEAATYVMEQWNSYSDIQADIKAVSEDGQRHHTVTPIARYRAQQYEVDIVLRDNQTSEQYPEGIYHPHRDVQHIKQENIGLIEVMGTAILPGRLKKELQDVKRYLLGGYAIDIGSHKTWADQMLKQYNFTNSNVDSIVEQEVGKKFTRVLEDAGVFKQTVEGKQAFHRFTSKL</sequence>
<evidence type="ECO:0000313" key="13">
    <source>
        <dbReference type="EMBL" id="GEQ00888.1"/>
    </source>
</evidence>
<dbReference type="Proteomes" id="UP000321598">
    <property type="component" value="Unassembled WGS sequence"/>
</dbReference>
<reference evidence="14 15" key="1">
    <citation type="submission" date="2018-06" db="EMBL/GenBank/DDBJ databases">
        <authorList>
            <consortium name="Pathogen Informatics"/>
            <person name="Doyle S."/>
        </authorList>
    </citation>
    <scope>NUCLEOTIDE SEQUENCE [LARGE SCALE GENOMIC DNA]</scope>
    <source>
        <strain evidence="14 15">NCTC12413</strain>
    </source>
</reference>
<keyword evidence="6 10" id="KW-0808">Transferase</keyword>
<dbReference type="UniPathway" id="UPA00214"/>
<comment type="similarity">
    <text evidence="4 10">Belongs to the galactose-1-phosphate uridylyltransferase type 2 family.</text>
</comment>
<dbReference type="NCBIfam" id="TIGR01239">
    <property type="entry name" value="galT_2"/>
    <property type="match status" value="1"/>
</dbReference>
<evidence type="ECO:0000256" key="8">
    <source>
        <dbReference type="ARBA" id="ARBA00023144"/>
    </source>
</evidence>
<comment type="subcellular location">
    <subcellularLocation>
        <location evidence="2 10">Cytoplasm</location>
    </subcellularLocation>
</comment>
<dbReference type="NCBIfam" id="NF003629">
    <property type="entry name" value="PRK05270.1-2"/>
    <property type="match status" value="1"/>
</dbReference>
<evidence type="ECO:0000256" key="5">
    <source>
        <dbReference type="ARBA" id="ARBA00022490"/>
    </source>
</evidence>
<dbReference type="Proteomes" id="UP000254956">
    <property type="component" value="Unassembled WGS sequence"/>
</dbReference>
<dbReference type="PANTHER" id="PTHR39191:SF1">
    <property type="entry name" value="DUF4922 DOMAIN-CONTAINING PROTEIN"/>
    <property type="match status" value="1"/>
</dbReference>
<keyword evidence="9 10" id="KW-0119">Carbohydrate metabolism</keyword>
<dbReference type="GO" id="GO:0005737">
    <property type="term" value="C:cytoplasm"/>
    <property type="evidence" value="ECO:0007669"/>
    <property type="project" value="UniProtKB-SubCell"/>
</dbReference>
<dbReference type="Pfam" id="PF02744">
    <property type="entry name" value="GalP_UDP_tr_C"/>
    <property type="match status" value="1"/>
</dbReference>
<evidence type="ECO:0000259" key="11">
    <source>
        <dbReference type="Pfam" id="PF01087"/>
    </source>
</evidence>
<evidence type="ECO:0000256" key="7">
    <source>
        <dbReference type="ARBA" id="ARBA00022695"/>
    </source>
</evidence>
<evidence type="ECO:0000256" key="10">
    <source>
        <dbReference type="HAMAP-Rule" id="MF_00571"/>
    </source>
</evidence>
<keyword evidence="8 10" id="KW-0299">Galactose metabolism</keyword>
<dbReference type="NCBIfam" id="NF003633">
    <property type="entry name" value="PRK05270.2-2"/>
    <property type="match status" value="1"/>
</dbReference>
<feature type="domain" description="Galactose-1-phosphate uridyl transferase N-terminal" evidence="11">
    <location>
        <begin position="22"/>
        <end position="233"/>
    </location>
</feature>
<evidence type="ECO:0000256" key="1">
    <source>
        <dbReference type="ARBA" id="ARBA00001107"/>
    </source>
</evidence>
<proteinExistence type="inferred from homology"/>
<evidence type="ECO:0000313" key="14">
    <source>
        <dbReference type="EMBL" id="SUJ13082.1"/>
    </source>
</evidence>
<dbReference type="PIRSF" id="PIRSF006005">
    <property type="entry name" value="GalT_BS"/>
    <property type="match status" value="1"/>
</dbReference>
<dbReference type="InterPro" id="IPR005850">
    <property type="entry name" value="GalP_Utransf_C"/>
</dbReference>
<name>A0A380C637_9STAP</name>
<dbReference type="STRING" id="1212545.SARL_02675"/>
<dbReference type="HAMAP" id="MF_00571">
    <property type="entry name" value="GalP_UDP_trans"/>
    <property type="match status" value="1"/>
</dbReference>
<dbReference type="Pfam" id="PF01087">
    <property type="entry name" value="GalP_UDP_transf"/>
    <property type="match status" value="1"/>
</dbReference>
<keyword evidence="16" id="KW-1185">Reference proteome</keyword>
<dbReference type="InterPro" id="IPR005849">
    <property type="entry name" value="GalP_Utransf_N"/>
</dbReference>
<dbReference type="OrthoDB" id="2293at2"/>
<dbReference type="EMBL" id="BKAV01000022">
    <property type="protein sequence ID" value="GEQ00888.1"/>
    <property type="molecule type" value="Genomic_DNA"/>
</dbReference>
<dbReference type="EC" id="2.7.7.12" evidence="10"/>
<organism evidence="14 15">
    <name type="scientific">Staphylococcus arlettae</name>
    <dbReference type="NCBI Taxonomy" id="29378"/>
    <lineage>
        <taxon>Bacteria</taxon>
        <taxon>Bacillati</taxon>
        <taxon>Bacillota</taxon>
        <taxon>Bacilli</taxon>
        <taxon>Bacillales</taxon>
        <taxon>Staphylococcaceae</taxon>
        <taxon>Staphylococcus</taxon>
    </lineage>
</organism>
<comment type="pathway">
    <text evidence="3 10">Carbohydrate metabolism; galactose metabolism.</text>
</comment>
<protein>
    <recommendedName>
        <fullName evidence="10">Galactose-1-phosphate uridylyltransferase</fullName>
        <shortName evidence="10">Gal-1-P uridylyltransferase</shortName>
        <ecNumber evidence="10">2.7.7.12</ecNumber>
    </recommendedName>
    <alternativeName>
        <fullName evidence="10">UDP-glucose--hexose-1-phosphate uridylyltransferase</fullName>
    </alternativeName>
</protein>
<evidence type="ECO:0000256" key="6">
    <source>
        <dbReference type="ARBA" id="ARBA00022679"/>
    </source>
</evidence>
<evidence type="ECO:0000256" key="4">
    <source>
        <dbReference type="ARBA" id="ARBA00008706"/>
    </source>
</evidence>
<keyword evidence="7 10" id="KW-0548">Nucleotidyltransferase</keyword>
<feature type="domain" description="Galactose-1-phosphate uridyl transferase C-terminal" evidence="12">
    <location>
        <begin position="248"/>
        <end position="443"/>
    </location>
</feature>
<dbReference type="EMBL" id="UGZE01000001">
    <property type="protein sequence ID" value="SUJ13082.1"/>
    <property type="molecule type" value="Genomic_DNA"/>
</dbReference>
<dbReference type="GO" id="GO:0006012">
    <property type="term" value="P:galactose metabolic process"/>
    <property type="evidence" value="ECO:0007669"/>
    <property type="project" value="UniProtKB-UniRule"/>
</dbReference>
<reference evidence="13 16" key="2">
    <citation type="submission" date="2019-07" db="EMBL/GenBank/DDBJ databases">
        <title>Whole genome shotgun sequence of Staphylococcus arlettae NBRC 109765.</title>
        <authorList>
            <person name="Hosoyama A."/>
            <person name="Uohara A."/>
            <person name="Ohji S."/>
            <person name="Ichikawa N."/>
        </authorList>
    </citation>
    <scope>NUCLEOTIDE SEQUENCE [LARGE SCALE GENOMIC DNA]</scope>
    <source>
        <strain evidence="13 16">NBRC 109765</strain>
    </source>
</reference>
<evidence type="ECO:0000313" key="16">
    <source>
        <dbReference type="Proteomes" id="UP000321598"/>
    </source>
</evidence>